<feature type="region of interest" description="Disordered" evidence="9">
    <location>
        <begin position="349"/>
        <end position="513"/>
    </location>
</feature>
<dbReference type="SUPFAM" id="SSF50447">
    <property type="entry name" value="Translation proteins"/>
    <property type="match status" value="1"/>
</dbReference>
<dbReference type="GO" id="GO:0001522">
    <property type="term" value="P:pseudouridine synthesis"/>
    <property type="evidence" value="ECO:0007669"/>
    <property type="project" value="InterPro"/>
</dbReference>
<protein>
    <recommendedName>
        <fullName evidence="3">H/ACA ribonucleoprotein complex non-core subunit NAF1</fullName>
    </recommendedName>
</protein>
<evidence type="ECO:0000256" key="9">
    <source>
        <dbReference type="SAM" id="MobiDB-lite"/>
    </source>
</evidence>
<feature type="region of interest" description="Disordered" evidence="9">
    <location>
        <begin position="572"/>
        <end position="623"/>
    </location>
</feature>
<dbReference type="EMBL" id="CAXHTB010000017">
    <property type="protein sequence ID" value="CAL0323655.1"/>
    <property type="molecule type" value="Genomic_DNA"/>
</dbReference>
<proteinExistence type="inferred from homology"/>
<feature type="compositionally biased region" description="Polar residues" evidence="9">
    <location>
        <begin position="583"/>
        <end position="594"/>
    </location>
</feature>
<evidence type="ECO:0000256" key="8">
    <source>
        <dbReference type="ARBA" id="ARBA00023242"/>
    </source>
</evidence>
<keyword evidence="4" id="KW-0690">Ribosome biogenesis</keyword>
<keyword evidence="11" id="KW-1185">Reference proteome</keyword>
<feature type="region of interest" description="Disordered" evidence="9">
    <location>
        <begin position="288"/>
        <end position="331"/>
    </location>
</feature>
<accession>A0AAV1XRE7</accession>
<feature type="compositionally biased region" description="Acidic residues" evidence="9">
    <location>
        <begin position="294"/>
        <end position="310"/>
    </location>
</feature>
<comment type="subcellular location">
    <subcellularLocation>
        <location evidence="1">Nucleus</location>
    </subcellularLocation>
</comment>
<dbReference type="GO" id="GO:0006364">
    <property type="term" value="P:rRNA processing"/>
    <property type="evidence" value="ECO:0007669"/>
    <property type="project" value="UniProtKB-KW"/>
</dbReference>
<dbReference type="GO" id="GO:0005634">
    <property type="term" value="C:nucleus"/>
    <property type="evidence" value="ECO:0007669"/>
    <property type="project" value="UniProtKB-SubCell"/>
</dbReference>
<dbReference type="GO" id="GO:0003723">
    <property type="term" value="F:RNA binding"/>
    <property type="evidence" value="ECO:0007669"/>
    <property type="project" value="UniProtKB-KW"/>
</dbReference>
<comment type="caution">
    <text evidence="10">The sequence shown here is derived from an EMBL/GenBank/DDBJ whole genome shotgun (WGS) entry which is preliminary data.</text>
</comment>
<dbReference type="Gene3D" id="2.40.10.230">
    <property type="entry name" value="Probable tRNA pseudouridine synthase domain"/>
    <property type="match status" value="1"/>
</dbReference>
<name>A0AAV1XRE7_LUPLU</name>
<dbReference type="Pfam" id="PF04410">
    <property type="entry name" value="Gar1"/>
    <property type="match status" value="1"/>
</dbReference>
<keyword evidence="5" id="KW-0698">rRNA processing</keyword>
<dbReference type="InterPro" id="IPR038664">
    <property type="entry name" value="Gar1/Naf1_Cbf5-bd_sf"/>
</dbReference>
<dbReference type="Proteomes" id="UP001497480">
    <property type="component" value="Unassembled WGS sequence"/>
</dbReference>
<reference evidence="10 11" key="1">
    <citation type="submission" date="2024-03" db="EMBL/GenBank/DDBJ databases">
        <authorList>
            <person name="Martinez-Hernandez J."/>
        </authorList>
    </citation>
    <scope>NUCLEOTIDE SEQUENCE [LARGE SCALE GENOMIC DNA]</scope>
</reference>
<feature type="compositionally biased region" description="Acidic residues" evidence="9">
    <location>
        <begin position="147"/>
        <end position="167"/>
    </location>
</feature>
<comment type="similarity">
    <text evidence="2">Belongs to the NAF1 family.</text>
</comment>
<evidence type="ECO:0000256" key="2">
    <source>
        <dbReference type="ARBA" id="ARBA00009801"/>
    </source>
</evidence>
<evidence type="ECO:0000256" key="3">
    <source>
        <dbReference type="ARBA" id="ARBA00021438"/>
    </source>
</evidence>
<dbReference type="InterPro" id="IPR040309">
    <property type="entry name" value="Naf1"/>
</dbReference>
<dbReference type="GO" id="GO:0000493">
    <property type="term" value="P:box H/ACA snoRNP assembly"/>
    <property type="evidence" value="ECO:0007669"/>
    <property type="project" value="InterPro"/>
</dbReference>
<feature type="region of interest" description="Disordered" evidence="9">
    <location>
        <begin position="147"/>
        <end position="172"/>
    </location>
</feature>
<gene>
    <name evidence="10" type="ORF">LLUT_LOCUS24715</name>
</gene>
<evidence type="ECO:0000256" key="7">
    <source>
        <dbReference type="ARBA" id="ARBA00022884"/>
    </source>
</evidence>
<organism evidence="10 11">
    <name type="scientific">Lupinus luteus</name>
    <name type="common">European yellow lupine</name>
    <dbReference type="NCBI Taxonomy" id="3873"/>
    <lineage>
        <taxon>Eukaryota</taxon>
        <taxon>Viridiplantae</taxon>
        <taxon>Streptophyta</taxon>
        <taxon>Embryophyta</taxon>
        <taxon>Tracheophyta</taxon>
        <taxon>Spermatophyta</taxon>
        <taxon>Magnoliopsida</taxon>
        <taxon>eudicotyledons</taxon>
        <taxon>Gunneridae</taxon>
        <taxon>Pentapetalae</taxon>
        <taxon>rosids</taxon>
        <taxon>fabids</taxon>
        <taxon>Fabales</taxon>
        <taxon>Fabaceae</taxon>
        <taxon>Papilionoideae</taxon>
        <taxon>50 kb inversion clade</taxon>
        <taxon>genistoids sensu lato</taxon>
        <taxon>core genistoids</taxon>
        <taxon>Genisteae</taxon>
        <taxon>Lupinus</taxon>
    </lineage>
</organism>
<dbReference type="FunFam" id="2.40.10.230:FF:000002">
    <property type="entry name" value="H/ACA ribonucleoprotein complex non-core subunit NAF1"/>
    <property type="match status" value="1"/>
</dbReference>
<evidence type="ECO:0000256" key="4">
    <source>
        <dbReference type="ARBA" id="ARBA00022517"/>
    </source>
</evidence>
<dbReference type="InterPro" id="IPR007504">
    <property type="entry name" value="H/ACA_rnp_Gar1/Naf1"/>
</dbReference>
<dbReference type="InterPro" id="IPR009000">
    <property type="entry name" value="Transl_B-barrel_sf"/>
</dbReference>
<evidence type="ECO:0000313" key="11">
    <source>
        <dbReference type="Proteomes" id="UP001497480"/>
    </source>
</evidence>
<evidence type="ECO:0000256" key="1">
    <source>
        <dbReference type="ARBA" id="ARBA00004123"/>
    </source>
</evidence>
<evidence type="ECO:0000313" key="10">
    <source>
        <dbReference type="EMBL" id="CAL0323655.1"/>
    </source>
</evidence>
<feature type="compositionally biased region" description="Basic residues" evidence="9">
    <location>
        <begin position="608"/>
        <end position="617"/>
    </location>
</feature>
<dbReference type="PANTHER" id="PTHR31633">
    <property type="entry name" value="H/ACA RIBONUCLEOPROTEIN COMPLEX NON-CORE SUBUNIT NAF1"/>
    <property type="match status" value="1"/>
</dbReference>
<dbReference type="GO" id="GO:0005732">
    <property type="term" value="C:sno(s)RNA-containing ribonucleoprotein complex"/>
    <property type="evidence" value="ECO:0007669"/>
    <property type="project" value="InterPro"/>
</dbReference>
<evidence type="ECO:0000256" key="6">
    <source>
        <dbReference type="ARBA" id="ARBA00022553"/>
    </source>
</evidence>
<evidence type="ECO:0000256" key="5">
    <source>
        <dbReference type="ARBA" id="ARBA00022552"/>
    </source>
</evidence>
<keyword evidence="7" id="KW-0694">RNA-binding</keyword>
<keyword evidence="6" id="KW-0597">Phosphoprotein</keyword>
<dbReference type="PANTHER" id="PTHR31633:SF1">
    <property type="entry name" value="H_ACA RIBONUCLEOPROTEIN COMPLEX NON-CORE SUBUNIT NAF1"/>
    <property type="match status" value="1"/>
</dbReference>
<sequence>MASSSPTSFSDSQTHLLHAEEDEDYALVDSFLNYYYDPNAMDVEESLQSQSQPAMEVKEPQHELVPVLAPVMEYEPVLELELVPQQEHKFENVERSGCDDSFEKVVLHINGESGNRADVSSEVIRENQSLRSKDYEMKQAEVEIEEGEIVESDGIEDGEEDSSDDAGDCDKNDVIPSLVPPMDITLEPHHQMVPVGVVSSIMGVKVIVKSTEKHNPLNEGSILWLTEKRRPLGLIDEILGPVESPYYCVRYNSENEIPVGINAETSISYVLEFTKHLPNHEDLYKKRSDASGVNDEEFPNEVDFSDDEKEAEYNRAVSNDQNSGKKENNKPEVPLKRCVVLALPAPNAPPMFSGGRGRGLGCRSSCSGTGRGRGERAPSSRTGRGRGRNSMHSGTERGRGAAPLNPPNAAPDQPKAPSQPLTAAHHNPQPLSAVHHNPQPLPTLQHNPQPLPALHHNPQPLPALHHNPQPLPALHHNPQPLPALHHNPQPLPALHHNPQPLSLVPPNPQPQNAMHPHGFAANTALWFQQNSYTLHQFPMPGIPFEQQFNPILPNYAQGFMGQNHLESIGVRPPLEQIPPPTIFQCSSQQGNQHPPNKFHPGSSNRGRTMFHRGRGRRGFGPAK</sequence>
<dbReference type="AlphaFoldDB" id="A0AAV1XRE7"/>
<keyword evidence="8" id="KW-0539">Nucleus</keyword>